<feature type="binding site" evidence="13">
    <location>
        <position position="454"/>
    </location>
    <ligand>
        <name>Zn(2+)</name>
        <dbReference type="ChEBI" id="CHEBI:29105"/>
        <label>2</label>
    </ligand>
</feature>
<evidence type="ECO:0000256" key="8">
    <source>
        <dbReference type="ARBA" id="ARBA00022842"/>
    </source>
</evidence>
<evidence type="ECO:0000313" key="16">
    <source>
        <dbReference type="EMBL" id="RCK38472.1"/>
    </source>
</evidence>
<feature type="binding site" evidence="13">
    <location>
        <position position="343"/>
    </location>
    <ligand>
        <name>Zn(2+)</name>
        <dbReference type="ChEBI" id="CHEBI:29105"/>
        <label>2</label>
    </ligand>
</feature>
<dbReference type="Pfam" id="PF00245">
    <property type="entry name" value="Alk_phosphatase"/>
    <property type="match status" value="1"/>
</dbReference>
<feature type="binding site" evidence="13">
    <location>
        <position position="62"/>
    </location>
    <ligand>
        <name>Mg(2+)</name>
        <dbReference type="ChEBI" id="CHEBI:18420"/>
    </ligand>
</feature>
<comment type="cofactor">
    <cofactor evidence="13">
        <name>Zn(2+)</name>
        <dbReference type="ChEBI" id="CHEBI:29105"/>
    </cofactor>
    <text evidence="13">Binds 2 Zn(2+) ions.</text>
</comment>
<keyword evidence="7 13" id="KW-0862">Zinc</keyword>
<protein>
    <submittedName>
        <fullName evidence="16">Alkaline phosphatase</fullName>
    </submittedName>
</protein>
<evidence type="ECO:0000256" key="5">
    <source>
        <dbReference type="ARBA" id="ARBA00022723"/>
    </source>
</evidence>
<reference evidence="16 17" key="1">
    <citation type="submission" date="2014-07" db="EMBL/GenBank/DDBJ databases">
        <title>Draft genome sequence of Thalassospira profundimaris 35.</title>
        <authorList>
            <person name="Lai Q."/>
            <person name="Shao Z."/>
        </authorList>
    </citation>
    <scope>NUCLEOTIDE SEQUENCE [LARGE SCALE GENOMIC DNA]</scope>
    <source>
        <strain evidence="16 17">35</strain>
    </source>
</reference>
<dbReference type="InterPro" id="IPR017850">
    <property type="entry name" value="Alkaline_phosphatase_core_sf"/>
</dbReference>
<dbReference type="SUPFAM" id="SSF53649">
    <property type="entry name" value="Alkaline phosphatase-like"/>
    <property type="match status" value="1"/>
</dbReference>
<dbReference type="AlphaFoldDB" id="A0A367WD70"/>
<dbReference type="GO" id="GO:0046872">
    <property type="term" value="F:metal ion binding"/>
    <property type="evidence" value="ECO:0007669"/>
    <property type="project" value="UniProtKB-KW"/>
</dbReference>
<dbReference type="CDD" id="cd16012">
    <property type="entry name" value="ALP"/>
    <property type="match status" value="1"/>
</dbReference>
<dbReference type="EMBL" id="JPWF01000003">
    <property type="protein sequence ID" value="RCK38472.1"/>
    <property type="molecule type" value="Genomic_DNA"/>
</dbReference>
<keyword evidence="15" id="KW-0732">Signal</keyword>
<feature type="binding site" evidence="13">
    <location>
        <position position="173"/>
    </location>
    <ligand>
        <name>Mg(2+)</name>
        <dbReference type="ChEBI" id="CHEBI:18420"/>
    </ligand>
</feature>
<evidence type="ECO:0000256" key="15">
    <source>
        <dbReference type="SAM" id="SignalP"/>
    </source>
</evidence>
<feature type="binding site" evidence="13">
    <location>
        <position position="381"/>
    </location>
    <ligand>
        <name>Zn(2+)</name>
        <dbReference type="ChEBI" id="CHEBI:29105"/>
        <label>2</label>
    </ligand>
</feature>
<feature type="active site" description="Phosphoserine intermediate" evidence="12">
    <location>
        <position position="112"/>
    </location>
</feature>
<dbReference type="Gene3D" id="3.40.720.10">
    <property type="entry name" value="Alkaline Phosphatase, subunit A"/>
    <property type="match status" value="1"/>
</dbReference>
<comment type="subcellular location">
    <subcellularLocation>
        <location evidence="1">Cell membrane</location>
        <topology evidence="1">Lipid-anchor</topology>
        <topology evidence="1">GPI-anchor</topology>
    </subcellularLocation>
</comment>
<comment type="cofactor">
    <cofactor evidence="13">
        <name>Mg(2+)</name>
        <dbReference type="ChEBI" id="CHEBI:18420"/>
    </cofactor>
    <text evidence="13">Binds 1 Mg(2+) ion.</text>
</comment>
<evidence type="ECO:0000256" key="11">
    <source>
        <dbReference type="ARBA" id="ARBA00023288"/>
    </source>
</evidence>
<dbReference type="GO" id="GO:0004035">
    <property type="term" value="F:alkaline phosphatase activity"/>
    <property type="evidence" value="ECO:0007669"/>
    <property type="project" value="TreeGrafter"/>
</dbReference>
<evidence type="ECO:0000256" key="13">
    <source>
        <dbReference type="PIRSR" id="PIRSR601952-2"/>
    </source>
</evidence>
<feature type="signal peptide" evidence="15">
    <location>
        <begin position="1"/>
        <end position="21"/>
    </location>
</feature>
<keyword evidence="11" id="KW-0449">Lipoprotein</keyword>
<evidence type="ECO:0000256" key="14">
    <source>
        <dbReference type="RuleBase" id="RU003946"/>
    </source>
</evidence>
<keyword evidence="3" id="KW-0597">Phosphoprotein</keyword>
<name>A0A367WD70_9PROT</name>
<keyword evidence="2" id="KW-1003">Cell membrane</keyword>
<keyword evidence="8 13" id="KW-0460">Magnesium</keyword>
<dbReference type="FunFam" id="3.40.720.10:FF:000008">
    <property type="entry name" value="Alkaline phosphatase"/>
    <property type="match status" value="1"/>
</dbReference>
<dbReference type="PRINTS" id="PR00113">
    <property type="entry name" value="ALKPHPHTASE"/>
</dbReference>
<dbReference type="RefSeq" id="WP_114101507.1">
    <property type="nucleotide sequence ID" value="NZ_JPWF01000003.1"/>
</dbReference>
<feature type="binding site" evidence="13">
    <location>
        <position position="334"/>
    </location>
    <ligand>
        <name>Mg(2+)</name>
        <dbReference type="ChEBI" id="CHEBI:18420"/>
    </ligand>
</feature>
<evidence type="ECO:0000256" key="9">
    <source>
        <dbReference type="ARBA" id="ARBA00023136"/>
    </source>
</evidence>
<gene>
    <name evidence="16" type="ORF">TH19_06660</name>
</gene>
<feature type="chain" id="PRO_5016983940" evidence="15">
    <location>
        <begin position="22"/>
        <end position="497"/>
    </location>
</feature>
<dbReference type="GO" id="GO:0005886">
    <property type="term" value="C:plasma membrane"/>
    <property type="evidence" value="ECO:0007669"/>
    <property type="project" value="UniProtKB-SubCell"/>
</dbReference>
<dbReference type="Proteomes" id="UP000253226">
    <property type="component" value="Unassembled WGS sequence"/>
</dbReference>
<accession>A0A367WD70</accession>
<keyword evidence="5 13" id="KW-0479">Metal-binding</keyword>
<evidence type="ECO:0000256" key="3">
    <source>
        <dbReference type="ARBA" id="ARBA00022553"/>
    </source>
</evidence>
<evidence type="ECO:0000256" key="2">
    <source>
        <dbReference type="ARBA" id="ARBA00022475"/>
    </source>
</evidence>
<evidence type="ECO:0000256" key="4">
    <source>
        <dbReference type="ARBA" id="ARBA00022622"/>
    </source>
</evidence>
<dbReference type="SMART" id="SM00098">
    <property type="entry name" value="alkPPc"/>
    <property type="match status" value="1"/>
</dbReference>
<feature type="binding site" evidence="13">
    <location>
        <position position="62"/>
    </location>
    <ligand>
        <name>Zn(2+)</name>
        <dbReference type="ChEBI" id="CHEBI:29105"/>
        <label>2</label>
    </ligand>
</feature>
<keyword evidence="6" id="KW-0378">Hydrolase</keyword>
<feature type="binding site" evidence="13">
    <location>
        <position position="380"/>
    </location>
    <ligand>
        <name>Zn(2+)</name>
        <dbReference type="ChEBI" id="CHEBI:29105"/>
        <label>2</label>
    </ligand>
</feature>
<evidence type="ECO:0000256" key="1">
    <source>
        <dbReference type="ARBA" id="ARBA00004609"/>
    </source>
</evidence>
<proteinExistence type="inferred from homology"/>
<dbReference type="OrthoDB" id="9794455at2"/>
<dbReference type="PANTHER" id="PTHR11596">
    <property type="entry name" value="ALKALINE PHOSPHATASE"/>
    <property type="match status" value="1"/>
</dbReference>
<dbReference type="GO" id="GO:0098552">
    <property type="term" value="C:side of membrane"/>
    <property type="evidence" value="ECO:0007669"/>
    <property type="project" value="UniProtKB-KW"/>
</dbReference>
<keyword evidence="4" id="KW-0336">GPI-anchor</keyword>
<evidence type="ECO:0000256" key="10">
    <source>
        <dbReference type="ARBA" id="ARBA00023180"/>
    </source>
</evidence>
<evidence type="ECO:0000256" key="12">
    <source>
        <dbReference type="PIRSR" id="PIRSR601952-1"/>
    </source>
</evidence>
<feature type="binding site" evidence="13">
    <location>
        <position position="339"/>
    </location>
    <ligand>
        <name>Zn(2+)</name>
        <dbReference type="ChEBI" id="CHEBI:29105"/>
        <label>2</label>
    </ligand>
</feature>
<keyword evidence="9" id="KW-0472">Membrane</keyword>
<sequence>MKRLLVASALAGAMCANVAYAADQLPQANDSYFLAAQQTLQQKLMEQDNTNRAKNIILFVGDGMSIPTVTAARIFEGQKRGVDGESNSLVFGQFPNVALSKTYTHDAQIADSAPTASAMVTGVKLNNGTIGVSKDVARRDCEAQKANPLISIAAQAEEKGMSTGWISTARLTHATPAANYVHTADRNWESDSDLTEEAKAGGCKDIALQMIEWKEGGDGFEVAMGGGRRMFMDKTMEDPEDKGKMGQRSDGRDLPKEWVKAAGAGAEYIWNQEQFDKLDPAKTKKVLGLFDRSHMEYEADRAKDAAGEPSLAEMTEKAIDILGNNDKGFFLMVEAGRIDHAHHDGNAARALEDTVALNDAVKAAMGKVNLNDTLIIVTADHAHTMTISGYASRGNPILGLSEEKGDDGKPYTTLGYMNGPGALKDEVRADLTNVDTTDIDYLQQALVPMSSETHAGDDVAIFAAGPWSHLFKGVVEQNFIYHVMAHASKIQDRMASK</sequence>
<dbReference type="InterPro" id="IPR001952">
    <property type="entry name" value="Alkaline_phosphatase"/>
</dbReference>
<organism evidence="16 17">
    <name type="scientific">Thalassospira profundimaris</name>
    <dbReference type="NCBI Taxonomy" id="502049"/>
    <lineage>
        <taxon>Bacteria</taxon>
        <taxon>Pseudomonadati</taxon>
        <taxon>Pseudomonadota</taxon>
        <taxon>Alphaproteobacteria</taxon>
        <taxon>Rhodospirillales</taxon>
        <taxon>Thalassospiraceae</taxon>
        <taxon>Thalassospira</taxon>
    </lineage>
</organism>
<comment type="caution">
    <text evidence="16">The sequence shown here is derived from an EMBL/GenBank/DDBJ whole genome shotgun (WGS) entry which is preliminary data.</text>
</comment>
<feature type="binding site" evidence="13">
    <location>
        <position position="175"/>
    </location>
    <ligand>
        <name>Mg(2+)</name>
        <dbReference type="ChEBI" id="CHEBI:18420"/>
    </ligand>
</feature>
<evidence type="ECO:0000256" key="6">
    <source>
        <dbReference type="ARBA" id="ARBA00022801"/>
    </source>
</evidence>
<comment type="similarity">
    <text evidence="14">Belongs to the alkaline phosphatase family.</text>
</comment>
<keyword evidence="10" id="KW-0325">Glycoprotein</keyword>
<dbReference type="PANTHER" id="PTHR11596:SF5">
    <property type="entry name" value="ALKALINE PHOSPHATASE"/>
    <property type="match status" value="1"/>
</dbReference>
<evidence type="ECO:0000256" key="7">
    <source>
        <dbReference type="ARBA" id="ARBA00022833"/>
    </source>
</evidence>
<evidence type="ECO:0000313" key="17">
    <source>
        <dbReference type="Proteomes" id="UP000253226"/>
    </source>
</evidence>